<name>A0A4R4FGM1_9FIRM</name>
<sequence>MIKFRPLRADEIECRIAMVKSTGISLLLYKDARCDMNILDEEIGPESWQRTHSRDNANCTVSIWDAKKEMWIFKEDTGTESHTEKEKGLASDSFKRACFNWGIGRELYTAPFIWIPSSECIIKERQSNGKTTGYTCFDKFYVSNIGYDDKRCIDKLQIKNSKSHKVVFELGKIENQEPVPEPDKPATEAQKKTIRSLCEKHKNDIDMVYAMNNVSEDTMTEKQAGALLEAFKRKYGDD</sequence>
<organism evidence="1 2">
    <name type="scientific">Extibacter muris</name>
    <dbReference type="NCBI Taxonomy" id="1796622"/>
    <lineage>
        <taxon>Bacteria</taxon>
        <taxon>Bacillati</taxon>
        <taxon>Bacillota</taxon>
        <taxon>Clostridia</taxon>
        <taxon>Lachnospirales</taxon>
        <taxon>Lachnospiraceae</taxon>
        <taxon>Extibacter</taxon>
    </lineage>
</organism>
<protein>
    <submittedName>
        <fullName evidence="1">Uncharacterized protein</fullName>
    </submittedName>
</protein>
<keyword evidence="2" id="KW-1185">Reference proteome</keyword>
<evidence type="ECO:0000313" key="1">
    <source>
        <dbReference type="EMBL" id="TDA21963.1"/>
    </source>
</evidence>
<proteinExistence type="predicted"/>
<accession>A0A4R4FGM1</accession>
<dbReference type="AlphaFoldDB" id="A0A4R4FGM1"/>
<comment type="caution">
    <text evidence="1">The sequence shown here is derived from an EMBL/GenBank/DDBJ whole genome shotgun (WGS) entry which is preliminary data.</text>
</comment>
<dbReference type="EMBL" id="SMMX01000006">
    <property type="protein sequence ID" value="TDA21963.1"/>
    <property type="molecule type" value="Genomic_DNA"/>
</dbReference>
<dbReference type="RefSeq" id="WP_132277410.1">
    <property type="nucleotide sequence ID" value="NZ_JAOBST010000013.1"/>
</dbReference>
<reference evidence="1 2" key="1">
    <citation type="journal article" date="2016" name="Nat. Microbiol.">
        <title>The Mouse Intestinal Bacterial Collection (miBC) provides host-specific insight into cultured diversity and functional potential of the gut microbiota.</title>
        <authorList>
            <person name="Lagkouvardos I."/>
            <person name="Pukall R."/>
            <person name="Abt B."/>
            <person name="Foesel B.U."/>
            <person name="Meier-Kolthoff J.P."/>
            <person name="Kumar N."/>
            <person name="Bresciani A."/>
            <person name="Martinez I."/>
            <person name="Just S."/>
            <person name="Ziegler C."/>
            <person name="Brugiroux S."/>
            <person name="Garzetti D."/>
            <person name="Wenning M."/>
            <person name="Bui T.P."/>
            <person name="Wang J."/>
            <person name="Hugenholtz F."/>
            <person name="Plugge C.M."/>
            <person name="Peterson D.A."/>
            <person name="Hornef M.W."/>
            <person name="Baines J.F."/>
            <person name="Smidt H."/>
            <person name="Walter J."/>
            <person name="Kristiansen K."/>
            <person name="Nielsen H.B."/>
            <person name="Haller D."/>
            <person name="Overmann J."/>
            <person name="Stecher B."/>
            <person name="Clavel T."/>
        </authorList>
    </citation>
    <scope>NUCLEOTIDE SEQUENCE [LARGE SCALE GENOMIC DNA]</scope>
    <source>
        <strain evidence="1 2">DSM 28560</strain>
    </source>
</reference>
<dbReference type="Proteomes" id="UP000295710">
    <property type="component" value="Unassembled WGS sequence"/>
</dbReference>
<evidence type="ECO:0000313" key="2">
    <source>
        <dbReference type="Proteomes" id="UP000295710"/>
    </source>
</evidence>
<gene>
    <name evidence="1" type="ORF">E1963_09400</name>
</gene>